<reference evidence="1 2" key="1">
    <citation type="submission" date="2016-10" db="EMBL/GenBank/DDBJ databases">
        <title>Rodentibacter gen. nov. and new species.</title>
        <authorList>
            <person name="Christensen H."/>
        </authorList>
    </citation>
    <scope>NUCLEOTIDE SEQUENCE [LARGE SCALE GENOMIC DNA]</scope>
    <source>
        <strain evidence="1 2">Ac151</strain>
    </source>
</reference>
<comment type="caution">
    <text evidence="1">The sequence shown here is derived from an EMBL/GenBank/DDBJ whole genome shotgun (WGS) entry which is preliminary data.</text>
</comment>
<dbReference type="STRING" id="1907939.BKL49_03000"/>
<evidence type="ECO:0000313" key="2">
    <source>
        <dbReference type="Proteomes" id="UP000188602"/>
    </source>
</evidence>
<gene>
    <name evidence="1" type="ORF">BKL49_03000</name>
</gene>
<dbReference type="AlphaFoldDB" id="A0A1V3JSZ4"/>
<sequence length="72" mass="8107">MAGFRCPVFYALTRAILHRNGEHNNGRGKSAVIFHCVFVFQNECAKKYPNLLSLSNGKSEFNGIFLKALNFV</sequence>
<dbReference type="Proteomes" id="UP000188602">
    <property type="component" value="Unassembled WGS sequence"/>
</dbReference>
<organism evidence="1 2">
    <name type="scientific">Rodentibacter myodis</name>
    <dbReference type="NCBI Taxonomy" id="1907939"/>
    <lineage>
        <taxon>Bacteria</taxon>
        <taxon>Pseudomonadati</taxon>
        <taxon>Pseudomonadota</taxon>
        <taxon>Gammaproteobacteria</taxon>
        <taxon>Pasteurellales</taxon>
        <taxon>Pasteurellaceae</taxon>
        <taxon>Rodentibacter</taxon>
    </lineage>
</organism>
<proteinExistence type="predicted"/>
<name>A0A1V3JSZ4_9PAST</name>
<keyword evidence="2" id="KW-1185">Reference proteome</keyword>
<protein>
    <submittedName>
        <fullName evidence="1">Uncharacterized protein</fullName>
    </submittedName>
</protein>
<accession>A0A1V3JSZ4</accession>
<dbReference type="EMBL" id="MLHQ01000008">
    <property type="protein sequence ID" value="OOF59769.1"/>
    <property type="molecule type" value="Genomic_DNA"/>
</dbReference>
<evidence type="ECO:0000313" key="1">
    <source>
        <dbReference type="EMBL" id="OOF59769.1"/>
    </source>
</evidence>